<dbReference type="OrthoDB" id="9800565at2"/>
<reference evidence="3 4" key="1">
    <citation type="journal article" date="2003" name="DNA Res.">
        <title>Complete genome structure of Gloeobacter violaceus PCC 7421, a cyanobacterium that lacks thylakoids.</title>
        <authorList>
            <person name="Nakamura Y."/>
            <person name="Kaneko T."/>
            <person name="Sato S."/>
            <person name="Mimuro M."/>
            <person name="Miyashita H."/>
            <person name="Tsuchiya T."/>
            <person name="Sasamoto S."/>
            <person name="Watanabe A."/>
            <person name="Kawashima K."/>
            <person name="Kishida Y."/>
            <person name="Kiyokawa C."/>
            <person name="Kohara M."/>
            <person name="Matsumoto M."/>
            <person name="Matsuno A."/>
            <person name="Nakazaki N."/>
            <person name="Shimpo S."/>
            <person name="Takeuchi C."/>
            <person name="Yamada M."/>
            <person name="Tabata S."/>
        </authorList>
    </citation>
    <scope>NUCLEOTIDE SEQUENCE [LARGE SCALE GENOMIC DNA]</scope>
    <source>
        <strain evidence="4">ATCC 29082 / PCC 7421</strain>
    </source>
</reference>
<name>Q7NH20_GLOVI</name>
<dbReference type="AlphaFoldDB" id="Q7NH20"/>
<keyword evidence="4" id="KW-1185">Reference proteome</keyword>
<evidence type="ECO:0000313" key="3">
    <source>
        <dbReference type="EMBL" id="BAC90658.1"/>
    </source>
</evidence>
<dbReference type="InterPro" id="IPR024654">
    <property type="entry name" value="Calcineurin-like_PHP_lpxH"/>
</dbReference>
<protein>
    <submittedName>
        <fullName evidence="3">Glr2717 protein</fullName>
    </submittedName>
</protein>
<dbReference type="GO" id="GO:0016791">
    <property type="term" value="F:phosphatase activity"/>
    <property type="evidence" value="ECO:0000318"/>
    <property type="project" value="GO_Central"/>
</dbReference>
<dbReference type="EnsemblBacteria" id="BAC90658">
    <property type="protein sequence ID" value="BAC90658"/>
    <property type="gene ID" value="BAC90658"/>
</dbReference>
<dbReference type="InterPro" id="IPR011152">
    <property type="entry name" value="Pesterase_MJ0912"/>
</dbReference>
<dbReference type="HOGENOM" id="CLU_074761_1_1_3"/>
<dbReference type="PANTHER" id="PTHR42850:SF2">
    <property type="entry name" value="BLL5683 PROTEIN"/>
    <property type="match status" value="1"/>
</dbReference>
<dbReference type="RefSeq" id="WP_011142711.1">
    <property type="nucleotide sequence ID" value="NC_005125.1"/>
</dbReference>
<dbReference type="eggNOG" id="COG0639">
    <property type="taxonomic scope" value="Bacteria"/>
</dbReference>
<accession>Q7NH20</accession>
<dbReference type="PIRSF" id="PIRSF000883">
    <property type="entry name" value="Pesterase_MJ0912"/>
    <property type="match status" value="1"/>
</dbReference>
<evidence type="ECO:0000259" key="2">
    <source>
        <dbReference type="Pfam" id="PF12850"/>
    </source>
</evidence>
<dbReference type="KEGG" id="gvi:glr2717"/>
<reference evidence="3 4" key="2">
    <citation type="journal article" date="2003" name="DNA Res.">
        <title>Complete genome structure of Gloeobacter violaceus PCC 7421, a cyanobacterium that lacks thylakoids (supplement).</title>
        <authorList>
            <person name="Nakamura Y."/>
            <person name="Kaneko T."/>
            <person name="Sato S."/>
            <person name="Mimuro M."/>
            <person name="Miyashita H."/>
            <person name="Tsuchiya T."/>
            <person name="Sasamoto S."/>
            <person name="Watanabe A."/>
            <person name="Kawashima K."/>
            <person name="Kishida Y."/>
            <person name="Kiyokawa C."/>
            <person name="Kohara M."/>
            <person name="Matsumoto M."/>
            <person name="Matsuno A."/>
            <person name="Nakazaki N."/>
            <person name="Shimpo S."/>
            <person name="Takeuchi C."/>
            <person name="Yamada M."/>
            <person name="Tabata S."/>
        </authorList>
    </citation>
    <scope>NUCLEOTIDE SEQUENCE [LARGE SCALE GENOMIC DNA]</scope>
    <source>
        <strain evidence="4">ATCC 29082 / PCC 7421</strain>
    </source>
</reference>
<dbReference type="Proteomes" id="UP000000557">
    <property type="component" value="Chromosome"/>
</dbReference>
<evidence type="ECO:0000313" key="4">
    <source>
        <dbReference type="Proteomes" id="UP000000557"/>
    </source>
</evidence>
<comment type="similarity">
    <text evidence="1">Belongs to the metallophosphoesterase superfamily. YfcE family.</text>
</comment>
<dbReference type="PANTHER" id="PTHR42850">
    <property type="entry name" value="METALLOPHOSPHOESTERASE"/>
    <property type="match status" value="1"/>
</dbReference>
<feature type="domain" description="Calcineurin-like phosphoesterase" evidence="2">
    <location>
        <begin position="1"/>
        <end position="158"/>
    </location>
</feature>
<dbReference type="Gene3D" id="3.60.21.10">
    <property type="match status" value="1"/>
</dbReference>
<dbReference type="InterPro" id="IPR029052">
    <property type="entry name" value="Metallo-depent_PP-like"/>
</dbReference>
<dbReference type="SUPFAM" id="SSF56300">
    <property type="entry name" value="Metallo-dependent phosphatases"/>
    <property type="match status" value="1"/>
</dbReference>
<dbReference type="Pfam" id="PF12850">
    <property type="entry name" value="Metallophos_2"/>
    <property type="match status" value="1"/>
</dbReference>
<dbReference type="PhylomeDB" id="Q7NH20"/>
<dbReference type="GO" id="GO:0005737">
    <property type="term" value="C:cytoplasm"/>
    <property type="evidence" value="ECO:0000318"/>
    <property type="project" value="GO_Central"/>
</dbReference>
<proteinExistence type="inferred from homology"/>
<dbReference type="CDD" id="cd00838">
    <property type="entry name" value="MPP_superfamily"/>
    <property type="match status" value="1"/>
</dbReference>
<organism evidence="3 4">
    <name type="scientific">Gloeobacter violaceus (strain ATCC 29082 / PCC 7421)</name>
    <dbReference type="NCBI Taxonomy" id="251221"/>
    <lineage>
        <taxon>Bacteria</taxon>
        <taxon>Bacillati</taxon>
        <taxon>Cyanobacteriota</taxon>
        <taxon>Cyanophyceae</taxon>
        <taxon>Gloeobacterales</taxon>
        <taxon>Gloeobacteraceae</taxon>
        <taxon>Gloeobacter</taxon>
    </lineage>
</organism>
<dbReference type="InParanoid" id="Q7NH20"/>
<sequence>MKLGIFTDVHGDLEPLQKVLRALERLGAESLVCLGDLVVHGQRPNEVVDLVRSLAIPTVGGNHDHGAVHYGRDPGLVFFNPKSELHTSLTQPRLTDTNREYLAQLPDALEAAPGVYCVHACYRDRYGLLYARSVIEQIHADAPVPVTLSGHTHRTRIHIRHADGSFEEIDPWRGTERTQVTFTLDRDDANYILNCGNTSQLLFDRFPSVCGLFDTDERTITWRRLC</sequence>
<gene>
    <name evidence="3" type="ordered locus">glr2717</name>
</gene>
<evidence type="ECO:0000256" key="1">
    <source>
        <dbReference type="ARBA" id="ARBA00008950"/>
    </source>
</evidence>
<dbReference type="STRING" id="251221.gene:10760219"/>
<dbReference type="EMBL" id="BA000045">
    <property type="protein sequence ID" value="BAC90658.1"/>
    <property type="molecule type" value="Genomic_DNA"/>
</dbReference>
<dbReference type="InterPro" id="IPR050126">
    <property type="entry name" value="Ap4A_hydrolase"/>
</dbReference>